<dbReference type="InterPro" id="IPR036568">
    <property type="entry name" value="GGCT-like_sf"/>
</dbReference>
<dbReference type="InterPro" id="IPR009288">
    <property type="entry name" value="AIG2-like_dom"/>
</dbReference>
<accession>A0ABS5PKM1</accession>
<reference evidence="2 3" key="1">
    <citation type="submission" date="2021-05" db="EMBL/GenBank/DDBJ databases">
        <title>Fusibacter ferrireducens sp. nov., an anaerobic, sulfur- and Fe-reducing bacterium isolated from the mangrove sediment.</title>
        <authorList>
            <person name="Qiu D."/>
        </authorList>
    </citation>
    <scope>NUCLEOTIDE SEQUENCE [LARGE SCALE GENOMIC DNA]</scope>
    <source>
        <strain evidence="2 3">DSM 12116</strain>
    </source>
</reference>
<dbReference type="EMBL" id="JAHBCL010000001">
    <property type="protein sequence ID" value="MBS7525106.1"/>
    <property type="molecule type" value="Genomic_DNA"/>
</dbReference>
<dbReference type="CDD" id="cd06661">
    <property type="entry name" value="GGCT_like"/>
    <property type="match status" value="1"/>
</dbReference>
<organism evidence="2 3">
    <name type="scientific">Fusibacter paucivorans</name>
    <dbReference type="NCBI Taxonomy" id="76009"/>
    <lineage>
        <taxon>Bacteria</taxon>
        <taxon>Bacillati</taxon>
        <taxon>Bacillota</taxon>
        <taxon>Clostridia</taxon>
        <taxon>Eubacteriales</taxon>
        <taxon>Eubacteriales Family XII. Incertae Sedis</taxon>
        <taxon>Fusibacter</taxon>
    </lineage>
</organism>
<evidence type="ECO:0000313" key="3">
    <source>
        <dbReference type="Proteomes" id="UP000746471"/>
    </source>
</evidence>
<evidence type="ECO:0000313" key="2">
    <source>
        <dbReference type="EMBL" id="MBS7525106.1"/>
    </source>
</evidence>
<keyword evidence="3" id="KW-1185">Reference proteome</keyword>
<evidence type="ECO:0000259" key="1">
    <source>
        <dbReference type="Pfam" id="PF06094"/>
    </source>
</evidence>
<name>A0ABS5PKM1_9FIRM</name>
<comment type="caution">
    <text evidence="2">The sequence shown here is derived from an EMBL/GenBank/DDBJ whole genome shotgun (WGS) entry which is preliminary data.</text>
</comment>
<sequence length="330" mass="37014">MPYLFSYGTLRDHHIQKLLLGSIKPSVPAALNGYEVIADADGFFYLNEAADSQVMGMLLMVTEKDLLKADQWEEVPVYERSQLSITVKTEDAYAFIRAETIKTDESILKTDKGKLDKSILKEAFASKAVDRVIIDAWVYLKASPKAAIAADNTVQDSAGDFKSTFDQFIAIRDFNGNMPFYDDYHFFRLTNAEGHFSQYQSADSPSAGNDLERVSYFEINSGMDDYPLKVMLTIRQIGEAFYGIVFTPVAMMAPERLGSLLKANHKVIESAMGVPIESTSKHCIFTEAMMALPSTVKQFELPFDKPFYERFKIAMAMAAIQLKAINTENN</sequence>
<proteinExistence type="predicted"/>
<gene>
    <name evidence="2" type="ORF">KHM83_00300</name>
</gene>
<dbReference type="RefSeq" id="WP_213234895.1">
    <property type="nucleotide sequence ID" value="NZ_JAHBCL010000001.1"/>
</dbReference>
<dbReference type="Pfam" id="PF06094">
    <property type="entry name" value="GGACT"/>
    <property type="match status" value="1"/>
</dbReference>
<dbReference type="SUPFAM" id="SSF110857">
    <property type="entry name" value="Gamma-glutamyl cyclotransferase-like"/>
    <property type="match status" value="1"/>
</dbReference>
<feature type="domain" description="Gamma-glutamylcyclotransferase AIG2-like" evidence="1">
    <location>
        <begin position="4"/>
        <end position="99"/>
    </location>
</feature>
<dbReference type="Proteomes" id="UP000746471">
    <property type="component" value="Unassembled WGS sequence"/>
</dbReference>
<protein>
    <submittedName>
        <fullName evidence="2">Gamma-glutamylcyclotransferase</fullName>
    </submittedName>
</protein>
<dbReference type="Gene3D" id="3.10.490.10">
    <property type="entry name" value="Gamma-glutamyl cyclotransferase-like"/>
    <property type="match status" value="1"/>
</dbReference>
<dbReference type="InterPro" id="IPR013024">
    <property type="entry name" value="GGCT-like"/>
</dbReference>